<dbReference type="GO" id="GO:0008081">
    <property type="term" value="F:phosphoric diester hydrolase activity"/>
    <property type="evidence" value="ECO:0007669"/>
    <property type="project" value="InterPro"/>
</dbReference>
<proteinExistence type="predicted"/>
<organism evidence="1 2">
    <name type="scientific">Phlebiopsis gigantea (strain 11061_1 CR5-6)</name>
    <name type="common">White-rot fungus</name>
    <name type="synonym">Peniophora gigantea</name>
    <dbReference type="NCBI Taxonomy" id="745531"/>
    <lineage>
        <taxon>Eukaryota</taxon>
        <taxon>Fungi</taxon>
        <taxon>Dikarya</taxon>
        <taxon>Basidiomycota</taxon>
        <taxon>Agaricomycotina</taxon>
        <taxon>Agaricomycetes</taxon>
        <taxon>Polyporales</taxon>
        <taxon>Phanerochaetaceae</taxon>
        <taxon>Phlebiopsis</taxon>
    </lineage>
</organism>
<protein>
    <recommendedName>
        <fullName evidence="3">Phosphatidylinositol-specific phospholipase C X domain-containing protein</fullName>
    </recommendedName>
</protein>
<dbReference type="GO" id="GO:0006629">
    <property type="term" value="P:lipid metabolic process"/>
    <property type="evidence" value="ECO:0007669"/>
    <property type="project" value="InterPro"/>
</dbReference>
<accession>A0A0C3NR56</accession>
<sequence length="440" mass="48752">MGVDGDLVIVNGTPYDWVKTKSHSYQMDTWDFPDLIPPGQVAVVHVEFKEGIFTDESDDGGEVGYSLRGTSNTFQLLARAPKQHYNLQVFFDGISTANNPQGTSINLGWKEDGDVVFILSGSEGFFSSTNPHPDWMQRNLTTLGDRPLRHLCIPGSHDSGMSKVDGKTALANEHNVITQTVSIGVQLALGARYFDARPVIADGAFKTGHYSDVEVLGWQGANGQSFSEIVDEINAFTVENKELIVLNLSHDRNTDESRDFQALSQVEWDRLFEQLTAINYLYVAPDPTAVDLTTLTLNDFIGNGEAAVLIIVQPDAPETALGDYANRGFYFYRQFDAYNVYSNSDKLEVMVPDQIDKMRAVRPNRDGQLFLLSWTLTQHPKEIVTDGRILDLAEKANPTIFRLLVPACDTATFPNILYIDDFSKSDVTALAIAINHIASS</sequence>
<dbReference type="InterPro" id="IPR017946">
    <property type="entry name" value="PLC-like_Pdiesterase_TIM-brl"/>
</dbReference>
<gene>
    <name evidence="1" type="ORF">PHLGIDRAFT_412290</name>
</gene>
<dbReference type="HOGENOM" id="CLU_031469_1_0_1"/>
<dbReference type="STRING" id="745531.A0A0C3NR56"/>
<evidence type="ECO:0008006" key="3">
    <source>
        <dbReference type="Google" id="ProtNLM"/>
    </source>
</evidence>
<reference evidence="1 2" key="1">
    <citation type="journal article" date="2014" name="PLoS Genet.">
        <title>Analysis of the Phlebiopsis gigantea genome, transcriptome and secretome provides insight into its pioneer colonization strategies of wood.</title>
        <authorList>
            <person name="Hori C."/>
            <person name="Ishida T."/>
            <person name="Igarashi K."/>
            <person name="Samejima M."/>
            <person name="Suzuki H."/>
            <person name="Master E."/>
            <person name="Ferreira P."/>
            <person name="Ruiz-Duenas F.J."/>
            <person name="Held B."/>
            <person name="Canessa P."/>
            <person name="Larrondo L.F."/>
            <person name="Schmoll M."/>
            <person name="Druzhinina I.S."/>
            <person name="Kubicek C.P."/>
            <person name="Gaskell J.A."/>
            <person name="Kersten P."/>
            <person name="St John F."/>
            <person name="Glasner J."/>
            <person name="Sabat G."/>
            <person name="Splinter BonDurant S."/>
            <person name="Syed K."/>
            <person name="Yadav J."/>
            <person name="Mgbeahuruike A.C."/>
            <person name="Kovalchuk A."/>
            <person name="Asiegbu F.O."/>
            <person name="Lackner G."/>
            <person name="Hoffmeister D."/>
            <person name="Rencoret J."/>
            <person name="Gutierrez A."/>
            <person name="Sun H."/>
            <person name="Lindquist E."/>
            <person name="Barry K."/>
            <person name="Riley R."/>
            <person name="Grigoriev I.V."/>
            <person name="Henrissat B."/>
            <person name="Kues U."/>
            <person name="Berka R.M."/>
            <person name="Martinez A.T."/>
            <person name="Covert S.F."/>
            <person name="Blanchette R.A."/>
            <person name="Cullen D."/>
        </authorList>
    </citation>
    <scope>NUCLEOTIDE SEQUENCE [LARGE SCALE GENOMIC DNA]</scope>
    <source>
        <strain evidence="1 2">11061_1 CR5-6</strain>
    </source>
</reference>
<dbReference type="Proteomes" id="UP000053257">
    <property type="component" value="Unassembled WGS sequence"/>
</dbReference>
<dbReference type="AlphaFoldDB" id="A0A0C3NR56"/>
<dbReference type="InterPro" id="IPR051057">
    <property type="entry name" value="PI-PLC_domain"/>
</dbReference>
<dbReference type="OrthoDB" id="1046782at2759"/>
<dbReference type="Gene3D" id="3.20.20.190">
    <property type="entry name" value="Phosphatidylinositol (PI) phosphodiesterase"/>
    <property type="match status" value="1"/>
</dbReference>
<dbReference type="PANTHER" id="PTHR13593:SF143">
    <property type="entry name" value="PHOSPHATIDYLINOSITOL-SPECIFIC PHOSPHOLIPASE C X DOMAIN-CONTAINING PROTEIN"/>
    <property type="match status" value="1"/>
</dbReference>
<dbReference type="EMBL" id="KN840493">
    <property type="protein sequence ID" value="KIP07674.1"/>
    <property type="molecule type" value="Genomic_DNA"/>
</dbReference>
<name>A0A0C3NR56_PHLG1</name>
<dbReference type="PANTHER" id="PTHR13593">
    <property type="match status" value="1"/>
</dbReference>
<dbReference type="PROSITE" id="PS50007">
    <property type="entry name" value="PIPLC_X_DOMAIN"/>
    <property type="match status" value="1"/>
</dbReference>
<keyword evidence="2" id="KW-1185">Reference proteome</keyword>
<evidence type="ECO:0000313" key="1">
    <source>
        <dbReference type="EMBL" id="KIP07674.1"/>
    </source>
</evidence>
<evidence type="ECO:0000313" key="2">
    <source>
        <dbReference type="Proteomes" id="UP000053257"/>
    </source>
</evidence>
<dbReference type="SUPFAM" id="SSF51695">
    <property type="entry name" value="PLC-like phosphodiesterases"/>
    <property type="match status" value="1"/>
</dbReference>